<organism evidence="2 3">
    <name type="scientific">Aspergillus sclerotialis</name>
    <dbReference type="NCBI Taxonomy" id="2070753"/>
    <lineage>
        <taxon>Eukaryota</taxon>
        <taxon>Fungi</taxon>
        <taxon>Dikarya</taxon>
        <taxon>Ascomycota</taxon>
        <taxon>Pezizomycotina</taxon>
        <taxon>Eurotiomycetes</taxon>
        <taxon>Eurotiomycetidae</taxon>
        <taxon>Eurotiales</taxon>
        <taxon>Aspergillaceae</taxon>
        <taxon>Aspergillus</taxon>
        <taxon>Aspergillus subgen. Polypaecilum</taxon>
    </lineage>
</organism>
<feature type="compositionally biased region" description="Basic and acidic residues" evidence="1">
    <location>
        <begin position="66"/>
        <end position="80"/>
    </location>
</feature>
<reference evidence="3" key="1">
    <citation type="submission" date="2017-02" db="EMBL/GenBank/DDBJ databases">
        <authorList>
            <person name="Tafer H."/>
            <person name="Lopandic K."/>
        </authorList>
    </citation>
    <scope>NUCLEOTIDE SEQUENCE [LARGE SCALE GENOMIC DNA]</scope>
    <source>
        <strain evidence="3">CBS 366.77</strain>
    </source>
</reference>
<comment type="caution">
    <text evidence="2">The sequence shown here is derived from an EMBL/GenBank/DDBJ whole genome shotgun (WGS) entry which is preliminary data.</text>
</comment>
<feature type="compositionally biased region" description="Basic and acidic residues" evidence="1">
    <location>
        <begin position="39"/>
        <end position="51"/>
    </location>
</feature>
<dbReference type="Proteomes" id="UP000266188">
    <property type="component" value="Unassembled WGS sequence"/>
</dbReference>
<sequence>MATAALKKLDQFTIEKTGTKMRFLYEGLIEDCLSGPRDQYEQAKAKTEQELKTGPPQRPAPTPQSAEKRVEQRRQKEKTRPSHSSIY</sequence>
<dbReference type="STRING" id="2070753.A0A3A2Z603"/>
<evidence type="ECO:0000313" key="2">
    <source>
        <dbReference type="EMBL" id="RJE18532.1"/>
    </source>
</evidence>
<dbReference type="OrthoDB" id="2922289at2759"/>
<protein>
    <submittedName>
        <fullName evidence="2">Uncharacterized protein</fullName>
    </submittedName>
</protein>
<gene>
    <name evidence="2" type="ORF">PHISCL_09136</name>
</gene>
<name>A0A3A2Z603_9EURO</name>
<dbReference type="EMBL" id="MVGC01000536">
    <property type="protein sequence ID" value="RJE18532.1"/>
    <property type="molecule type" value="Genomic_DNA"/>
</dbReference>
<accession>A0A3A2Z603</accession>
<dbReference type="AlphaFoldDB" id="A0A3A2Z603"/>
<keyword evidence="3" id="KW-1185">Reference proteome</keyword>
<proteinExistence type="predicted"/>
<feature type="region of interest" description="Disordered" evidence="1">
    <location>
        <begin position="39"/>
        <end position="87"/>
    </location>
</feature>
<evidence type="ECO:0000313" key="3">
    <source>
        <dbReference type="Proteomes" id="UP000266188"/>
    </source>
</evidence>
<evidence type="ECO:0000256" key="1">
    <source>
        <dbReference type="SAM" id="MobiDB-lite"/>
    </source>
</evidence>